<dbReference type="InterPro" id="IPR056855">
    <property type="entry name" value="ATP-grasp_IQCH"/>
</dbReference>
<dbReference type="InterPro" id="IPR038752">
    <property type="entry name" value="IQCH"/>
</dbReference>
<comment type="caution">
    <text evidence="3">The sequence shown here is derived from an EMBL/GenBank/DDBJ whole genome shotgun (WGS) entry which is preliminary data.</text>
</comment>
<evidence type="ECO:0000259" key="2">
    <source>
        <dbReference type="PROSITE" id="PS50975"/>
    </source>
</evidence>
<dbReference type="AlphaFoldDB" id="A0A9X3NBQ7"/>
<evidence type="ECO:0000256" key="1">
    <source>
        <dbReference type="PROSITE-ProRule" id="PRU00409"/>
    </source>
</evidence>
<gene>
    <name evidence="3" type="ORF">OJ997_16875</name>
</gene>
<evidence type="ECO:0000313" key="4">
    <source>
        <dbReference type="Proteomes" id="UP001147653"/>
    </source>
</evidence>
<dbReference type="EMBL" id="JAPDDP010000029">
    <property type="protein sequence ID" value="MDA0181980.1"/>
    <property type="molecule type" value="Genomic_DNA"/>
</dbReference>
<proteinExistence type="predicted"/>
<dbReference type="GO" id="GO:0005524">
    <property type="term" value="F:ATP binding"/>
    <property type="evidence" value="ECO:0007669"/>
    <property type="project" value="UniProtKB-UniRule"/>
</dbReference>
<dbReference type="Pfam" id="PF24923">
    <property type="entry name" value="ATP-grasp_IQCH"/>
    <property type="match status" value="2"/>
</dbReference>
<organism evidence="3 4">
    <name type="scientific">Solirubrobacter phytolaccae</name>
    <dbReference type="NCBI Taxonomy" id="1404360"/>
    <lineage>
        <taxon>Bacteria</taxon>
        <taxon>Bacillati</taxon>
        <taxon>Actinomycetota</taxon>
        <taxon>Thermoleophilia</taxon>
        <taxon>Solirubrobacterales</taxon>
        <taxon>Solirubrobacteraceae</taxon>
        <taxon>Solirubrobacter</taxon>
    </lineage>
</organism>
<keyword evidence="4" id="KW-1185">Reference proteome</keyword>
<dbReference type="InterPro" id="IPR011761">
    <property type="entry name" value="ATP-grasp"/>
</dbReference>
<dbReference type="Proteomes" id="UP001147653">
    <property type="component" value="Unassembled WGS sequence"/>
</dbReference>
<dbReference type="GO" id="GO:0046872">
    <property type="term" value="F:metal ion binding"/>
    <property type="evidence" value="ECO:0007669"/>
    <property type="project" value="InterPro"/>
</dbReference>
<dbReference type="PROSITE" id="PS50975">
    <property type="entry name" value="ATP_GRASP"/>
    <property type="match status" value="1"/>
</dbReference>
<feature type="domain" description="ATP-grasp" evidence="2">
    <location>
        <begin position="109"/>
        <end position="339"/>
    </location>
</feature>
<reference evidence="3" key="1">
    <citation type="submission" date="2022-10" db="EMBL/GenBank/DDBJ databases">
        <title>The WGS of Solirubrobacter phytolaccae KCTC 29190.</title>
        <authorList>
            <person name="Jiang Z."/>
        </authorList>
    </citation>
    <scope>NUCLEOTIDE SEQUENCE</scope>
    <source>
        <strain evidence="3">KCTC 29190</strain>
    </source>
</reference>
<name>A0A9X3NBQ7_9ACTN</name>
<accession>A0A9X3NBQ7</accession>
<protein>
    <recommendedName>
        <fullName evidence="2">ATP-grasp domain-containing protein</fullName>
    </recommendedName>
</protein>
<keyword evidence="1" id="KW-0547">Nucleotide-binding</keyword>
<keyword evidence="1" id="KW-0067">ATP-binding</keyword>
<dbReference type="SUPFAM" id="SSF56059">
    <property type="entry name" value="Glutathione synthetase ATP-binding domain-like"/>
    <property type="match status" value="1"/>
</dbReference>
<evidence type="ECO:0000313" key="3">
    <source>
        <dbReference type="EMBL" id="MDA0181980.1"/>
    </source>
</evidence>
<dbReference type="PANTHER" id="PTHR14465:SF0">
    <property type="entry name" value="IQ DOMAIN-CONTAINING PROTEIN H"/>
    <property type="match status" value="1"/>
</dbReference>
<dbReference type="PANTHER" id="PTHR14465">
    <property type="entry name" value="IQ DOMAIN-CONTAINING PROTEIN H"/>
    <property type="match status" value="1"/>
</dbReference>
<sequence>MVYVTSNPVADEIVDYYLDLLPKRLRRGARERLTMISADDPSLRPLSAKLLERPTLLTRIRWAIEDHEDAYLVPYVCTELEYALGKELDLPVQGADPALAYLGTKSGGRELFARVGVAHPLGIEHVYTRADVIAAIARLRAVRPRLGQVVVKLDDGVSGEGNAIVELRGLPRAGTRPELAKIAERVDAMRLQAVNVAPHEYFERLERGGGIVEERIVARELRSPSVQLELSPTGTQVVSTHDQILSDDMCVGCRFPAEPAYARAITEAAERIGAELVAAGAIGRAAIDFIVARNRSGSWSAYAIEINLRKGATTHPLYALELVTGGTYDADAATFRAADGSTRHYVATDYLASPCLSALGNGALFALADRPRLDPDGCGVVFHMLSALTELGRIGMTVIGRTASDAQERFELAQSILLHAAANVESEVAVVA</sequence>